<name>A0A915WSV2_9ARCH</name>
<evidence type="ECO:0000256" key="1">
    <source>
        <dbReference type="SAM" id="Phobius"/>
    </source>
</evidence>
<gene>
    <name evidence="2" type="ORF">MJ1_0532</name>
</gene>
<keyword evidence="1" id="KW-0472">Membrane</keyword>
<dbReference type="GeneID" id="74568479"/>
<dbReference type="RefSeq" id="WP_258393000.1">
    <property type="nucleotide sequence ID" value="NZ_AP019769.1"/>
</dbReference>
<proteinExistence type="predicted"/>
<evidence type="ECO:0000313" key="3">
    <source>
        <dbReference type="Proteomes" id="UP001055553"/>
    </source>
</evidence>
<keyword evidence="1" id="KW-1133">Transmembrane helix</keyword>
<dbReference type="KEGG" id="naer:MJ1_0532"/>
<accession>A0A915WSV2</accession>
<reference evidence="3" key="1">
    <citation type="journal article" date="2022" name="Int. J. Syst. Evol. Microbiol.">
        <title>Nanobdella aerobiophila gen. nov., sp. nov., a thermoacidophilic, obligate ectosymbiotic archaeon, and proposal of Nanobdellaceae fam. nov., Nanobdellales ord. nov. and Nanobdellia class. nov.</title>
        <authorList>
            <person name="Kato S."/>
            <person name="Ogasawara A."/>
            <person name="Itoh T."/>
            <person name="Sakai H.D."/>
            <person name="Shimizu M."/>
            <person name="Yuki M."/>
            <person name="Kaneko M."/>
            <person name="Takashina T."/>
            <person name="Ohkuma M."/>
        </authorList>
    </citation>
    <scope>NUCLEOTIDE SEQUENCE [LARGE SCALE GENOMIC DNA]</scope>
    <source>
        <strain evidence="3">MJ1</strain>
    </source>
</reference>
<keyword evidence="1" id="KW-0812">Transmembrane</keyword>
<evidence type="ECO:0000313" key="2">
    <source>
        <dbReference type="EMBL" id="BBL45685.1"/>
    </source>
</evidence>
<sequence>MDINKIPKTIMLSAIAVFVILVLFIIYYYYVLSYIPPYLKYMSPNCQYADNQSVVIVTAKSNLYNVTVYNFLNTSSCSIGNILSGSMGGCQLNNSPIDSESLVRILYSVNQEQYQVIISCKQINQNSIVSYLNHLI</sequence>
<feature type="transmembrane region" description="Helical" evidence="1">
    <location>
        <begin position="12"/>
        <end position="30"/>
    </location>
</feature>
<keyword evidence="3" id="KW-1185">Reference proteome</keyword>
<dbReference type="EMBL" id="AP019769">
    <property type="protein sequence ID" value="BBL45685.1"/>
    <property type="molecule type" value="Genomic_DNA"/>
</dbReference>
<dbReference type="AlphaFoldDB" id="A0A915WSV2"/>
<protein>
    <submittedName>
        <fullName evidence="2">Uncharacterized protein</fullName>
    </submittedName>
</protein>
<organism evidence="2 3">
    <name type="scientific">Nanobdella aerobiophila</name>
    <dbReference type="NCBI Taxonomy" id="2586965"/>
    <lineage>
        <taxon>Archaea</taxon>
        <taxon>Nanobdellota</taxon>
        <taxon>Nanobdellia</taxon>
        <taxon>Nanobdellales</taxon>
        <taxon>Nanobdellaceae</taxon>
        <taxon>Nanobdella</taxon>
    </lineage>
</organism>
<dbReference type="Proteomes" id="UP001055553">
    <property type="component" value="Chromosome"/>
</dbReference>